<gene>
    <name evidence="2" type="ORF">BKA67DRAFT_577754</name>
</gene>
<accession>A0A9P8UCJ4</accession>
<sequence length="638" mass="70468">MDAFLARVSYHATSYAIRSCLALTSTLVIQQGSRLLKTVDDHPLRAELAALQRRLARKIELVSPILESIEFRYTRGNSALEAVVRVGRELRDEIDALTARYQDAATLEEQLHSMGKKPSSQDRGAELRSILTETKQLMASIDDLIPSINLWVSAIGGIQPEQASFSPSRLLQASMVVNVGDSQFVLAPSRPMQIGPDFTLSLYMLFRGHAFAQNGEAYGVEEGQRKPMWQEVIHKSRVRLYRVPTNQLHDEGFESNGHRQSTGYAYQLQIVEDLDDGRVHTFEDGNVAPGPYDGMSLAGVREVVPVGQISKMFYADVGRILNINNEDGASSNPVLLLKRDTSQIVHETHVATDTADFRVLEQQHHLVESIEEASFVSDSTLSEPSPQDDIDRQLREESQAAEVTDEVSQPPQQGLVNPPLKPSNVSNGCPWTIPHNIDPEWMAMEVFEFDDSGSSTDDEDEERETDEDGASSAPRTPRPHAASRTSVDKNLITQLQRMRVASNTGSSSPPSSSHSYAYTNGHEDVDLSTSTELMRQPRAQDSAPLSPTTIERSPFGAIRTSLSLLEMLLRLTSLQEFEQMTHLSIPDHVLKFYLDESASESGLHGKERWAARAEAAKKMGFDPYVDGPEGGGSGPAGF</sequence>
<evidence type="ECO:0000256" key="1">
    <source>
        <dbReference type="SAM" id="MobiDB-lite"/>
    </source>
</evidence>
<dbReference type="RefSeq" id="XP_045954036.1">
    <property type="nucleotide sequence ID" value="XM_046103654.1"/>
</dbReference>
<dbReference type="GeneID" id="70132546"/>
<feature type="compositionally biased region" description="Basic and acidic residues" evidence="1">
    <location>
        <begin position="389"/>
        <end position="398"/>
    </location>
</feature>
<dbReference type="GO" id="GO:0005737">
    <property type="term" value="C:cytoplasm"/>
    <property type="evidence" value="ECO:0007669"/>
    <property type="project" value="TreeGrafter"/>
</dbReference>
<feature type="region of interest" description="Disordered" evidence="1">
    <location>
        <begin position="450"/>
        <end position="488"/>
    </location>
</feature>
<keyword evidence="3" id="KW-1185">Reference proteome</keyword>
<protein>
    <submittedName>
        <fullName evidence="2">RanGTP-binding protein-domain-containing protein</fullName>
    </submittedName>
</protein>
<evidence type="ECO:0000313" key="3">
    <source>
        <dbReference type="Proteomes" id="UP000758603"/>
    </source>
</evidence>
<feature type="compositionally biased region" description="Polar residues" evidence="1">
    <location>
        <begin position="406"/>
        <end position="415"/>
    </location>
</feature>
<dbReference type="PANTHER" id="PTHR31010">
    <property type="entry name" value="RAN-SPECIFIC GTPASE-ACTIVATING PROTEIN 30-RELATED"/>
    <property type="match status" value="1"/>
</dbReference>
<dbReference type="InterPro" id="IPR008812">
    <property type="entry name" value="Ran_GTP-bd-rel"/>
</dbReference>
<dbReference type="OrthoDB" id="512915at2759"/>
<dbReference type="EMBL" id="JAGPXC010000008">
    <property type="protein sequence ID" value="KAH6647524.1"/>
    <property type="molecule type" value="Genomic_DNA"/>
</dbReference>
<organism evidence="2 3">
    <name type="scientific">Truncatella angustata</name>
    <dbReference type="NCBI Taxonomy" id="152316"/>
    <lineage>
        <taxon>Eukaryota</taxon>
        <taxon>Fungi</taxon>
        <taxon>Dikarya</taxon>
        <taxon>Ascomycota</taxon>
        <taxon>Pezizomycotina</taxon>
        <taxon>Sordariomycetes</taxon>
        <taxon>Xylariomycetidae</taxon>
        <taxon>Amphisphaeriales</taxon>
        <taxon>Sporocadaceae</taxon>
        <taxon>Truncatella</taxon>
    </lineage>
</organism>
<feature type="compositionally biased region" description="Low complexity" evidence="1">
    <location>
        <begin position="506"/>
        <end position="515"/>
    </location>
</feature>
<dbReference type="GO" id="GO:0030695">
    <property type="term" value="F:GTPase regulator activity"/>
    <property type="evidence" value="ECO:0007669"/>
    <property type="project" value="TreeGrafter"/>
</dbReference>
<reference evidence="2" key="1">
    <citation type="journal article" date="2021" name="Nat. Commun.">
        <title>Genetic determinants of endophytism in the Arabidopsis root mycobiome.</title>
        <authorList>
            <person name="Mesny F."/>
            <person name="Miyauchi S."/>
            <person name="Thiergart T."/>
            <person name="Pickel B."/>
            <person name="Atanasova L."/>
            <person name="Karlsson M."/>
            <person name="Huettel B."/>
            <person name="Barry K.W."/>
            <person name="Haridas S."/>
            <person name="Chen C."/>
            <person name="Bauer D."/>
            <person name="Andreopoulos W."/>
            <person name="Pangilinan J."/>
            <person name="LaButti K."/>
            <person name="Riley R."/>
            <person name="Lipzen A."/>
            <person name="Clum A."/>
            <person name="Drula E."/>
            <person name="Henrissat B."/>
            <person name="Kohler A."/>
            <person name="Grigoriev I.V."/>
            <person name="Martin F.M."/>
            <person name="Hacquard S."/>
        </authorList>
    </citation>
    <scope>NUCLEOTIDE SEQUENCE</scope>
    <source>
        <strain evidence="2">MPI-SDFR-AT-0073</strain>
    </source>
</reference>
<dbReference type="Proteomes" id="UP000758603">
    <property type="component" value="Unassembled WGS sequence"/>
</dbReference>
<dbReference type="AlphaFoldDB" id="A0A9P8UCJ4"/>
<comment type="caution">
    <text evidence="2">The sequence shown here is derived from an EMBL/GenBank/DDBJ whole genome shotgun (WGS) entry which is preliminary data.</text>
</comment>
<feature type="compositionally biased region" description="Polar residues" evidence="1">
    <location>
        <begin position="376"/>
        <end position="385"/>
    </location>
</feature>
<proteinExistence type="predicted"/>
<name>A0A9P8UCJ4_9PEZI</name>
<feature type="compositionally biased region" description="Acidic residues" evidence="1">
    <location>
        <begin position="450"/>
        <end position="469"/>
    </location>
</feature>
<dbReference type="GO" id="GO:0005634">
    <property type="term" value="C:nucleus"/>
    <property type="evidence" value="ECO:0007669"/>
    <property type="project" value="TreeGrafter"/>
</dbReference>
<feature type="region of interest" description="Disordered" evidence="1">
    <location>
        <begin position="500"/>
        <end position="521"/>
    </location>
</feature>
<feature type="region of interest" description="Disordered" evidence="1">
    <location>
        <begin position="375"/>
        <end position="423"/>
    </location>
</feature>
<evidence type="ECO:0000313" key="2">
    <source>
        <dbReference type="EMBL" id="KAH6647524.1"/>
    </source>
</evidence>
<dbReference type="PANTHER" id="PTHR31010:SF2">
    <property type="entry name" value="RAN-SPECIFIC GTPASE-ACTIVATING PROTEIN 30"/>
    <property type="match status" value="1"/>
</dbReference>
<dbReference type="Pfam" id="PF05508">
    <property type="entry name" value="Ran-binding"/>
    <property type="match status" value="1"/>
</dbReference>